<dbReference type="EMBL" id="PTRA01000002">
    <property type="protein sequence ID" value="PQA56878.1"/>
    <property type="molecule type" value="Genomic_DNA"/>
</dbReference>
<evidence type="ECO:0000313" key="3">
    <source>
        <dbReference type="Proteomes" id="UP000239590"/>
    </source>
</evidence>
<protein>
    <recommendedName>
        <fullName evidence="4">DUF1275 domain-containing protein</fullName>
    </recommendedName>
</protein>
<keyword evidence="3" id="KW-1185">Reference proteome</keyword>
<dbReference type="Proteomes" id="UP000239590">
    <property type="component" value="Unassembled WGS sequence"/>
</dbReference>
<feature type="transmembrane region" description="Helical" evidence="1">
    <location>
        <begin position="195"/>
        <end position="214"/>
    </location>
</feature>
<proteinExistence type="predicted"/>
<dbReference type="RefSeq" id="WP_104714454.1">
    <property type="nucleotide sequence ID" value="NZ_PTRA01000002.1"/>
</dbReference>
<gene>
    <name evidence="2" type="ORF">C5O19_16205</name>
</gene>
<feature type="transmembrane region" description="Helical" evidence="1">
    <location>
        <begin position="55"/>
        <end position="79"/>
    </location>
</feature>
<feature type="transmembrane region" description="Helical" evidence="1">
    <location>
        <begin position="91"/>
        <end position="120"/>
    </location>
</feature>
<dbReference type="InterPro" id="IPR010699">
    <property type="entry name" value="DUF1275"/>
</dbReference>
<sequence>MQASLAAQQRLAVMLALLAGFIDAVAFLQWKTYVSFMSGNTTQAGFSITQENYDIVLTCMTAIVSFTTGVYAGTYGLIGGDERTRIRLFRVISGILFFYVFLSHVLTLIPIISVGVIALAMGLMNTLITAVGKQAVNTDFVTGTLSTIARQMALFTAAKTFADKQQSKKNALRLLLIWLGFTGGAGLAVLCLQAFHSWILCVPAGIVWFLSYIYTRL</sequence>
<accession>A0A2S7IJQ4</accession>
<dbReference type="OrthoDB" id="885342at2"/>
<organism evidence="2 3">
    <name type="scientific">Siphonobacter curvatus</name>
    <dbReference type="NCBI Taxonomy" id="2094562"/>
    <lineage>
        <taxon>Bacteria</taxon>
        <taxon>Pseudomonadati</taxon>
        <taxon>Bacteroidota</taxon>
        <taxon>Cytophagia</taxon>
        <taxon>Cytophagales</taxon>
        <taxon>Cytophagaceae</taxon>
        <taxon>Siphonobacter</taxon>
    </lineage>
</organism>
<reference evidence="3" key="1">
    <citation type="submission" date="2018-02" db="EMBL/GenBank/DDBJ databases">
        <title>Genome sequencing of Solimonas sp. HR-BB.</title>
        <authorList>
            <person name="Lee Y."/>
            <person name="Jeon C.O."/>
        </authorList>
    </citation>
    <scope>NUCLEOTIDE SEQUENCE [LARGE SCALE GENOMIC DNA]</scope>
    <source>
        <strain evidence="3">HR-U</strain>
    </source>
</reference>
<dbReference type="PANTHER" id="PTHR37314">
    <property type="entry name" value="SLR0142 PROTEIN"/>
    <property type="match status" value="1"/>
</dbReference>
<keyword evidence="1" id="KW-0812">Transmembrane</keyword>
<keyword evidence="1" id="KW-1133">Transmembrane helix</keyword>
<evidence type="ECO:0000313" key="2">
    <source>
        <dbReference type="EMBL" id="PQA56878.1"/>
    </source>
</evidence>
<feature type="transmembrane region" description="Helical" evidence="1">
    <location>
        <begin position="170"/>
        <end position="189"/>
    </location>
</feature>
<evidence type="ECO:0000256" key="1">
    <source>
        <dbReference type="SAM" id="Phobius"/>
    </source>
</evidence>
<name>A0A2S7IJQ4_9BACT</name>
<keyword evidence="1" id="KW-0472">Membrane</keyword>
<dbReference type="PANTHER" id="PTHR37314:SF4">
    <property type="entry name" value="UPF0700 TRANSMEMBRANE PROTEIN YOAK"/>
    <property type="match status" value="1"/>
</dbReference>
<feature type="transmembrane region" description="Helical" evidence="1">
    <location>
        <begin position="12"/>
        <end position="30"/>
    </location>
</feature>
<dbReference type="AlphaFoldDB" id="A0A2S7IJQ4"/>
<evidence type="ECO:0008006" key="4">
    <source>
        <dbReference type="Google" id="ProtNLM"/>
    </source>
</evidence>
<dbReference type="Pfam" id="PF06912">
    <property type="entry name" value="DUF1275"/>
    <property type="match status" value="1"/>
</dbReference>
<comment type="caution">
    <text evidence="2">The sequence shown here is derived from an EMBL/GenBank/DDBJ whole genome shotgun (WGS) entry which is preliminary data.</text>
</comment>